<dbReference type="GO" id="GO:0004053">
    <property type="term" value="F:arginase activity"/>
    <property type="evidence" value="ECO:0007669"/>
    <property type="project" value="UniProtKB-EC"/>
</dbReference>
<comment type="cofactor">
    <cofactor evidence="1">
        <name>Mn(2+)</name>
        <dbReference type="ChEBI" id="CHEBI:29035"/>
    </cofactor>
</comment>
<keyword evidence="12" id="KW-1133">Transmembrane helix</keyword>
<evidence type="ECO:0000256" key="2">
    <source>
        <dbReference type="ARBA" id="ARBA00005098"/>
    </source>
</evidence>
<dbReference type="PRINTS" id="PR00116">
    <property type="entry name" value="ARGINASE"/>
</dbReference>
<dbReference type="Gene3D" id="3.40.800.10">
    <property type="entry name" value="Ureohydrolase domain"/>
    <property type="match status" value="1"/>
</dbReference>
<feature type="transmembrane region" description="Helical" evidence="12">
    <location>
        <begin position="365"/>
        <end position="388"/>
    </location>
</feature>
<dbReference type="EMBL" id="JQGA01000094">
    <property type="protein sequence ID" value="KGO77817.1"/>
    <property type="molecule type" value="Genomic_DNA"/>
</dbReference>
<evidence type="ECO:0000256" key="4">
    <source>
        <dbReference type="ARBA" id="ARBA00018123"/>
    </source>
</evidence>
<dbReference type="PhylomeDB" id="A0A0A2LCI9"/>
<keyword evidence="5" id="KW-0056">Arginine metabolism</keyword>
<dbReference type="GO" id="GO:0005829">
    <property type="term" value="C:cytosol"/>
    <property type="evidence" value="ECO:0007669"/>
    <property type="project" value="TreeGrafter"/>
</dbReference>
<keyword evidence="7 11" id="KW-0378">Hydrolase</keyword>
<accession>A0A0A2LCI9</accession>
<dbReference type="PROSITE" id="PS01053">
    <property type="entry name" value="ARGINASE_1"/>
    <property type="match status" value="1"/>
</dbReference>
<dbReference type="OMA" id="IHIHIRH"/>
<dbReference type="SUPFAM" id="SSF52768">
    <property type="entry name" value="Arginase/deacetylase"/>
    <property type="match status" value="1"/>
</dbReference>
<dbReference type="InterPro" id="IPR023696">
    <property type="entry name" value="Ureohydrolase_dom_sf"/>
</dbReference>
<dbReference type="GO" id="GO:0006525">
    <property type="term" value="P:arginine metabolic process"/>
    <property type="evidence" value="ECO:0007669"/>
    <property type="project" value="UniProtKB-KW"/>
</dbReference>
<keyword evidence="14" id="KW-1185">Reference proteome</keyword>
<gene>
    <name evidence="13" type="ORF">PITC_061240</name>
</gene>
<name>A0A0A2LCI9_PENIT</name>
<evidence type="ECO:0000256" key="11">
    <source>
        <dbReference type="RuleBase" id="RU003684"/>
    </source>
</evidence>
<dbReference type="STRING" id="40296.A0A0A2LCI9"/>
<dbReference type="EC" id="3.5.3.1" evidence="3"/>
<feature type="transmembrane region" description="Helical" evidence="12">
    <location>
        <begin position="497"/>
        <end position="516"/>
    </location>
</feature>
<evidence type="ECO:0000256" key="12">
    <source>
        <dbReference type="SAM" id="Phobius"/>
    </source>
</evidence>
<dbReference type="GO" id="GO:0000050">
    <property type="term" value="P:urea cycle"/>
    <property type="evidence" value="ECO:0007669"/>
    <property type="project" value="UniProtKB-UniPathway"/>
</dbReference>
<evidence type="ECO:0000256" key="7">
    <source>
        <dbReference type="ARBA" id="ARBA00022801"/>
    </source>
</evidence>
<keyword evidence="8" id="KW-0464">Manganese</keyword>
<evidence type="ECO:0000313" key="14">
    <source>
        <dbReference type="Proteomes" id="UP000030104"/>
    </source>
</evidence>
<dbReference type="Proteomes" id="UP000030104">
    <property type="component" value="Unassembled WGS sequence"/>
</dbReference>
<evidence type="ECO:0000256" key="1">
    <source>
        <dbReference type="ARBA" id="ARBA00001936"/>
    </source>
</evidence>
<proteinExistence type="inferred from homology"/>
<dbReference type="InterPro" id="IPR020855">
    <property type="entry name" value="Ureohydrolase_Mn_BS"/>
</dbReference>
<comment type="catalytic activity">
    <reaction evidence="9">
        <text>L-arginine + H2O = urea + L-ornithine</text>
        <dbReference type="Rhea" id="RHEA:20569"/>
        <dbReference type="ChEBI" id="CHEBI:15377"/>
        <dbReference type="ChEBI" id="CHEBI:16199"/>
        <dbReference type="ChEBI" id="CHEBI:32682"/>
        <dbReference type="ChEBI" id="CHEBI:46911"/>
        <dbReference type="EC" id="3.5.3.1"/>
    </reaction>
</comment>
<dbReference type="UniPathway" id="UPA00158">
    <property type="reaction ID" value="UER00270"/>
</dbReference>
<dbReference type="GO" id="GO:0030145">
    <property type="term" value="F:manganese ion binding"/>
    <property type="evidence" value="ECO:0007669"/>
    <property type="project" value="TreeGrafter"/>
</dbReference>
<dbReference type="CDD" id="cd09989">
    <property type="entry name" value="Arginase"/>
    <property type="match status" value="1"/>
</dbReference>
<comment type="pathway">
    <text evidence="2">Nitrogen metabolism; urea cycle; L-ornithine and urea from L-arginine: step 1/1.</text>
</comment>
<keyword evidence="12" id="KW-0812">Transmembrane</keyword>
<sequence>MTQPSTITSKFLTHPNQLGVVAVGFNGGQCKKGVEAAPMALIESGLLTQLSEDLDYDVHHDNTVHYYENDIPAEDPDHRGMKKPRAVSAVTEKLSTQVYNYAKDGKFVLTLGGDHSIAIGTVSGTAKAIRERLGREMAVIWVDAHADINTPETSDSGNIHGMPMAFLTRLAREEKKDLFGWMQDEHIVSTQKLVYIGLRDVDRGEKKLLRENGIKAFSMHDIDRHGIGRVVEMALAHIGNDTPIHLSFDVDALDPQWAPSTGTPVRGGLTLREGDFICEAVHETGNLIAMDLVEVNPSLESKGASETIRAGFADEHYRPSQSKSIQHTSTTSIHIHIRHTHTKNPMAVRKRHEARRRYHWPELQLNIWIMVVLSCSATCLGIFSWFMAVQSQMHLGTPWLFPYMVVSSALGVCFIFLIMVLASRHFLLPGIIIIGSFILFVLWLTGLIETSLQLYGVVGNVNSNCQIYVRDNKAWGNNINTLAWLTQSTICNCWETAFALELVSTIFYLWMMIMSWQVNRDVYD</sequence>
<dbReference type="InterPro" id="IPR006035">
    <property type="entry name" value="Ureohydrolase"/>
</dbReference>
<dbReference type="NCBIfam" id="TIGR01229">
    <property type="entry name" value="rocF_arginase"/>
    <property type="match status" value="1"/>
</dbReference>
<dbReference type="PANTHER" id="PTHR43782">
    <property type="entry name" value="ARGINASE"/>
    <property type="match status" value="1"/>
</dbReference>
<feature type="transmembrane region" description="Helical" evidence="12">
    <location>
        <begin position="400"/>
        <end position="419"/>
    </location>
</feature>
<dbReference type="PANTHER" id="PTHR43782:SF3">
    <property type="entry name" value="ARGINASE"/>
    <property type="match status" value="1"/>
</dbReference>
<evidence type="ECO:0000256" key="8">
    <source>
        <dbReference type="ARBA" id="ARBA00023211"/>
    </source>
</evidence>
<dbReference type="AlphaFoldDB" id="A0A0A2LCI9"/>
<dbReference type="Pfam" id="PF00491">
    <property type="entry name" value="Arginase"/>
    <property type="match status" value="1"/>
</dbReference>
<evidence type="ECO:0000256" key="9">
    <source>
        <dbReference type="ARBA" id="ARBA00047391"/>
    </source>
</evidence>
<evidence type="ECO:0000256" key="5">
    <source>
        <dbReference type="ARBA" id="ARBA00022503"/>
    </source>
</evidence>
<comment type="caution">
    <text evidence="13">The sequence shown here is derived from an EMBL/GenBank/DDBJ whole genome shotgun (WGS) entry which is preliminary data.</text>
</comment>
<organism evidence="13 14">
    <name type="scientific">Penicillium italicum</name>
    <name type="common">Blue mold</name>
    <dbReference type="NCBI Taxonomy" id="40296"/>
    <lineage>
        <taxon>Eukaryota</taxon>
        <taxon>Fungi</taxon>
        <taxon>Dikarya</taxon>
        <taxon>Ascomycota</taxon>
        <taxon>Pezizomycotina</taxon>
        <taxon>Eurotiomycetes</taxon>
        <taxon>Eurotiomycetidae</taxon>
        <taxon>Eurotiales</taxon>
        <taxon>Aspergillaceae</taxon>
        <taxon>Penicillium</taxon>
    </lineage>
</organism>
<dbReference type="GO" id="GO:0005634">
    <property type="term" value="C:nucleus"/>
    <property type="evidence" value="ECO:0007669"/>
    <property type="project" value="TreeGrafter"/>
</dbReference>
<feature type="transmembrane region" description="Helical" evidence="12">
    <location>
        <begin position="426"/>
        <end position="448"/>
    </location>
</feature>
<keyword evidence="6" id="KW-0479">Metal-binding</keyword>
<evidence type="ECO:0000256" key="3">
    <source>
        <dbReference type="ARBA" id="ARBA00012168"/>
    </source>
</evidence>
<dbReference type="InterPro" id="IPR014033">
    <property type="entry name" value="Arginase"/>
</dbReference>
<evidence type="ECO:0000256" key="6">
    <source>
        <dbReference type="ARBA" id="ARBA00022723"/>
    </source>
</evidence>
<dbReference type="OrthoDB" id="9992747at2759"/>
<protein>
    <recommendedName>
        <fullName evidence="4">Arginase</fullName>
        <ecNumber evidence="3">3.5.3.1</ecNumber>
    </recommendedName>
</protein>
<dbReference type="FunFam" id="3.40.800.10:FF:000009">
    <property type="entry name" value="Arginase"/>
    <property type="match status" value="1"/>
</dbReference>
<comment type="similarity">
    <text evidence="10 11">Belongs to the arginase family.</text>
</comment>
<dbReference type="HOGENOM" id="CLU_514928_0_0_1"/>
<dbReference type="PROSITE" id="PS51409">
    <property type="entry name" value="ARGINASE_2"/>
    <property type="match status" value="1"/>
</dbReference>
<keyword evidence="12" id="KW-0472">Membrane</keyword>
<evidence type="ECO:0000256" key="10">
    <source>
        <dbReference type="PROSITE-ProRule" id="PRU00742"/>
    </source>
</evidence>
<evidence type="ECO:0000313" key="13">
    <source>
        <dbReference type="EMBL" id="KGO77817.1"/>
    </source>
</evidence>
<reference evidence="13 14" key="1">
    <citation type="journal article" date="2015" name="Mol. Plant Microbe Interact.">
        <title>Genome, transcriptome, and functional analyses of Penicillium expansum provide new insights into secondary metabolism and pathogenicity.</title>
        <authorList>
            <person name="Ballester A.R."/>
            <person name="Marcet-Houben M."/>
            <person name="Levin E."/>
            <person name="Sela N."/>
            <person name="Selma-Lazaro C."/>
            <person name="Carmona L."/>
            <person name="Wisniewski M."/>
            <person name="Droby S."/>
            <person name="Gonzalez-Candelas L."/>
            <person name="Gabaldon T."/>
        </authorList>
    </citation>
    <scope>NUCLEOTIDE SEQUENCE [LARGE SCALE GENOMIC DNA]</scope>
    <source>
        <strain evidence="13 14">PHI-1</strain>
    </source>
</reference>